<evidence type="ECO:0000313" key="3">
    <source>
        <dbReference type="Proteomes" id="UP000035721"/>
    </source>
</evidence>
<protein>
    <submittedName>
        <fullName evidence="2">Uncharacterized protein</fullName>
    </submittedName>
</protein>
<dbReference type="STRING" id="1194083.BN12_350038"/>
<dbReference type="OrthoDB" id="3827394at2"/>
<name>A0A077M180_9MICO</name>
<organism evidence="2 3">
    <name type="scientific">Nostocoides japonicum T1-X7</name>
    <dbReference type="NCBI Taxonomy" id="1194083"/>
    <lineage>
        <taxon>Bacteria</taxon>
        <taxon>Bacillati</taxon>
        <taxon>Actinomycetota</taxon>
        <taxon>Actinomycetes</taxon>
        <taxon>Micrococcales</taxon>
        <taxon>Intrasporangiaceae</taxon>
        <taxon>Nostocoides</taxon>
    </lineage>
</organism>
<dbReference type="AlphaFoldDB" id="A0A077M180"/>
<feature type="compositionally biased region" description="Low complexity" evidence="1">
    <location>
        <begin position="22"/>
        <end position="34"/>
    </location>
</feature>
<evidence type="ECO:0000256" key="1">
    <source>
        <dbReference type="SAM" id="MobiDB-lite"/>
    </source>
</evidence>
<feature type="compositionally biased region" description="Acidic residues" evidence="1">
    <location>
        <begin position="1"/>
        <end position="12"/>
    </location>
</feature>
<dbReference type="Proteomes" id="UP000035721">
    <property type="component" value="Unassembled WGS sequence"/>
</dbReference>
<evidence type="ECO:0000313" key="2">
    <source>
        <dbReference type="EMBL" id="CCH78832.1"/>
    </source>
</evidence>
<proteinExistence type="predicted"/>
<sequence length="171" mass="17940">MSTTDTDSDTVTDDNPGSTDSTTPPVVTGTAGVPRNLTRDDIFNPGDWVEGSYAPADTGKQQPAMEVSVTCSSSSSDPESMEMRFSQYSGTLTAELAQAIDSPTSDVEVQAALRVDGREVAVRRFDFKETARLQTKLAGAAAVVLEVSAVADDNCSSHVTNVLITSLSVGD</sequence>
<accession>A0A077M180</accession>
<dbReference type="RefSeq" id="WP_157635379.1">
    <property type="nucleotide sequence ID" value="NZ_HF570958.1"/>
</dbReference>
<keyword evidence="3" id="KW-1185">Reference proteome</keyword>
<comment type="caution">
    <text evidence="2">The sequence shown here is derived from an EMBL/GenBank/DDBJ whole genome shotgun (WGS) entry which is preliminary data.</text>
</comment>
<dbReference type="EMBL" id="CAJB01000279">
    <property type="protein sequence ID" value="CCH78832.1"/>
    <property type="molecule type" value="Genomic_DNA"/>
</dbReference>
<reference evidence="2 3" key="1">
    <citation type="journal article" date="2013" name="ISME J.">
        <title>A metabolic model for members of the genus Tetrasphaera involved in enhanced biological phosphorus removal.</title>
        <authorList>
            <person name="Kristiansen R."/>
            <person name="Nguyen H.T.T."/>
            <person name="Saunders A.M."/>
            <person name="Nielsen J.L."/>
            <person name="Wimmer R."/>
            <person name="Le V.Q."/>
            <person name="McIlroy S.J."/>
            <person name="Petrovski S."/>
            <person name="Seviour R.J."/>
            <person name="Calteau A."/>
            <person name="Nielsen K.L."/>
            <person name="Nielsen P.H."/>
        </authorList>
    </citation>
    <scope>NUCLEOTIDE SEQUENCE [LARGE SCALE GENOMIC DNA]</scope>
    <source>
        <strain evidence="2 3">T1-X7</strain>
    </source>
</reference>
<feature type="region of interest" description="Disordered" evidence="1">
    <location>
        <begin position="1"/>
        <end position="83"/>
    </location>
</feature>
<gene>
    <name evidence="2" type="ORF">BN12_350038</name>
</gene>